<gene>
    <name evidence="1" type="ordered locus">CAP2UW1_2905</name>
</gene>
<name>C7RU21_ACCRE</name>
<reference evidence="1" key="1">
    <citation type="submission" date="2009-08" db="EMBL/GenBank/DDBJ databases">
        <authorList>
            <consortium name="US DOE Joint Genome Institute"/>
            <person name="Lucas S."/>
            <person name="Copeland A."/>
            <person name="Lapidus A."/>
            <person name="Glavina del Rio T."/>
            <person name="Dalin E."/>
            <person name="Tice H."/>
            <person name="Bruce D."/>
            <person name="Barry K."/>
            <person name="Pitluck S."/>
            <person name="Lowry S."/>
            <person name="Larimer F."/>
            <person name="Land M."/>
            <person name="Hauser L."/>
            <person name="Kyrpides N."/>
            <person name="Ivanova N."/>
            <person name="McMahon K.D."/>
            <person name="Hugenholtz P."/>
        </authorList>
    </citation>
    <scope>NUCLEOTIDE SEQUENCE</scope>
    <source>
        <strain evidence="1">UW-1</strain>
    </source>
</reference>
<proteinExistence type="predicted"/>
<reference evidence="1" key="2">
    <citation type="submission" date="2009-09" db="EMBL/GenBank/DDBJ databases">
        <title>Complete sequence of chromosome of Candidatus Accumulibacter phosphatis clade IIA str. UW-1.</title>
        <authorList>
            <consortium name="US DOE Joint Genome Institute"/>
            <person name="Martin H.G."/>
            <person name="Ivanova N."/>
            <person name="Kunin V."/>
            <person name="Warnecke F."/>
            <person name="Barry K."/>
            <person name="He S."/>
            <person name="Salamov A."/>
            <person name="Szeto E."/>
            <person name="Dalin E."/>
            <person name="Pangilinan J.L."/>
            <person name="Lapidus A."/>
            <person name="Lowry S."/>
            <person name="Kyrpides N.C."/>
            <person name="McMahon K.D."/>
            <person name="Hugenholtz P."/>
        </authorList>
    </citation>
    <scope>NUCLEOTIDE SEQUENCE [LARGE SCALE GENOMIC DNA]</scope>
    <source>
        <strain evidence="1">UW-1</strain>
    </source>
</reference>
<accession>C7RU21</accession>
<sequence>MAGTVDALGRLARINRHAGRYCDRGGAAPGVCAGRAAAIS</sequence>
<evidence type="ECO:0000313" key="1">
    <source>
        <dbReference type="EMBL" id="ACV36185.1"/>
    </source>
</evidence>
<dbReference type="KEGG" id="app:CAP2UW1_2905"/>
<dbReference type="EMBL" id="CP001715">
    <property type="protein sequence ID" value="ACV36185.1"/>
    <property type="molecule type" value="Genomic_DNA"/>
</dbReference>
<dbReference type="AlphaFoldDB" id="C7RU21"/>
<organism evidence="1">
    <name type="scientific">Accumulibacter regalis</name>
    <dbReference type="NCBI Taxonomy" id="522306"/>
    <lineage>
        <taxon>Bacteria</taxon>
        <taxon>Pseudomonadati</taxon>
        <taxon>Pseudomonadota</taxon>
        <taxon>Betaproteobacteria</taxon>
        <taxon>Candidatus Accumulibacter</taxon>
    </lineage>
</organism>
<protein>
    <submittedName>
        <fullName evidence="1">Uncharacterized protein</fullName>
    </submittedName>
</protein>
<dbReference type="HOGENOM" id="CLU_3283178_0_0_4"/>